<dbReference type="InterPro" id="IPR050194">
    <property type="entry name" value="Glycosyltransferase_grp1"/>
</dbReference>
<dbReference type="Pfam" id="PF13579">
    <property type="entry name" value="Glyco_trans_4_4"/>
    <property type="match status" value="1"/>
</dbReference>
<dbReference type="EMBL" id="SACN01000003">
    <property type="protein sequence ID" value="RVT90155.1"/>
    <property type="molecule type" value="Genomic_DNA"/>
</dbReference>
<dbReference type="PANTHER" id="PTHR45947:SF13">
    <property type="entry name" value="TRANSFERASE"/>
    <property type="match status" value="1"/>
</dbReference>
<evidence type="ECO:0000313" key="2">
    <source>
        <dbReference type="EMBL" id="RVT90155.1"/>
    </source>
</evidence>
<dbReference type="AlphaFoldDB" id="A0A437LXK5"/>
<reference evidence="2 3" key="1">
    <citation type="submission" date="2019-01" db="EMBL/GenBank/DDBJ databases">
        <authorList>
            <person name="Chen W.-M."/>
        </authorList>
    </citation>
    <scope>NUCLEOTIDE SEQUENCE [LARGE SCALE GENOMIC DNA]</scope>
    <source>
        <strain evidence="2 3">CCP-7</strain>
    </source>
</reference>
<gene>
    <name evidence="2" type="ORF">EOD43_17775</name>
</gene>
<feature type="domain" description="Glycosyltransferase subfamily 4-like N-terminal" evidence="1">
    <location>
        <begin position="16"/>
        <end position="142"/>
    </location>
</feature>
<dbReference type="Gene3D" id="3.40.50.2000">
    <property type="entry name" value="Glycogen Phosphorylase B"/>
    <property type="match status" value="2"/>
</dbReference>
<dbReference type="RefSeq" id="WP_164857312.1">
    <property type="nucleotide sequence ID" value="NZ_SACN01000003.1"/>
</dbReference>
<proteinExistence type="predicted"/>
<dbReference type="Proteomes" id="UP000282971">
    <property type="component" value="Unassembled WGS sequence"/>
</dbReference>
<name>A0A437LXK5_9SPHN</name>
<sequence length="411" mass="45595">MRILIISSLFPPDALGGAEISAWNLACWLRDHGHEVGVLTTTAGSESATTGVIEDGLRVWRVRMPRPYPMAHYGNQPAAAKLVWHLLDHLDPANIDIVRDVLREFKPDFASVHLLAGLGWNSLAELARHDVPVLFALPDLALACVRSGMFRGDHTCQRQCTECRLSSWWKQRQIGKLRRLGFYSPSRANLQSVESLVPLRKRPRRVIFNPNRYPVPVRPYRAGSLPRFLYAGRLHRTKGVDVLLDAADIVAGRGLAFTLAIAGDGPDGEMLRERYGNRPWLTFHGHVSQQRVSDLMAEHDLLCLPSVWAENSPGVAIQALSQGMPVLASNVGGVPELVDPGITGALLPAGDTDTWAETLAALILQPHHIRRWREAASVRSDRFDPEQLGARLFELIEEISAQGPLLRPDRL</sequence>
<evidence type="ECO:0000259" key="1">
    <source>
        <dbReference type="Pfam" id="PF13579"/>
    </source>
</evidence>
<protein>
    <submittedName>
        <fullName evidence="2">Glycosyltransferase</fullName>
    </submittedName>
</protein>
<dbReference type="SUPFAM" id="SSF53756">
    <property type="entry name" value="UDP-Glycosyltransferase/glycogen phosphorylase"/>
    <property type="match status" value="1"/>
</dbReference>
<dbReference type="GO" id="GO:0016757">
    <property type="term" value="F:glycosyltransferase activity"/>
    <property type="evidence" value="ECO:0007669"/>
    <property type="project" value="UniProtKB-ARBA"/>
</dbReference>
<dbReference type="Pfam" id="PF13692">
    <property type="entry name" value="Glyco_trans_1_4"/>
    <property type="match status" value="1"/>
</dbReference>
<organism evidence="2 3">
    <name type="scientific">Sphingomonas crocodyli</name>
    <dbReference type="NCBI Taxonomy" id="1979270"/>
    <lineage>
        <taxon>Bacteria</taxon>
        <taxon>Pseudomonadati</taxon>
        <taxon>Pseudomonadota</taxon>
        <taxon>Alphaproteobacteria</taxon>
        <taxon>Sphingomonadales</taxon>
        <taxon>Sphingomonadaceae</taxon>
        <taxon>Sphingomonas</taxon>
    </lineage>
</organism>
<dbReference type="PANTHER" id="PTHR45947">
    <property type="entry name" value="SULFOQUINOVOSYL TRANSFERASE SQD2"/>
    <property type="match status" value="1"/>
</dbReference>
<accession>A0A437LXK5</accession>
<keyword evidence="3" id="KW-1185">Reference proteome</keyword>
<comment type="caution">
    <text evidence="2">The sequence shown here is derived from an EMBL/GenBank/DDBJ whole genome shotgun (WGS) entry which is preliminary data.</text>
</comment>
<evidence type="ECO:0000313" key="3">
    <source>
        <dbReference type="Proteomes" id="UP000282971"/>
    </source>
</evidence>
<keyword evidence="2" id="KW-0808">Transferase</keyword>
<dbReference type="InterPro" id="IPR028098">
    <property type="entry name" value="Glyco_trans_4-like_N"/>
</dbReference>